<name>A0A844HAJ1_9RHOB</name>
<dbReference type="Gene3D" id="3.40.50.300">
    <property type="entry name" value="P-loop containing nucleotide triphosphate hydrolases"/>
    <property type="match status" value="1"/>
</dbReference>
<protein>
    <recommendedName>
        <fullName evidence="3">Sulfotransferase family protein</fullName>
    </recommendedName>
</protein>
<proteinExistence type="predicted"/>
<keyword evidence="2" id="KW-1185">Reference proteome</keyword>
<evidence type="ECO:0000313" key="2">
    <source>
        <dbReference type="Proteomes" id="UP000442533"/>
    </source>
</evidence>
<dbReference type="SUPFAM" id="SSF52540">
    <property type="entry name" value="P-loop containing nucleoside triphosphate hydrolases"/>
    <property type="match status" value="1"/>
</dbReference>
<evidence type="ECO:0000313" key="1">
    <source>
        <dbReference type="EMBL" id="MTH35698.1"/>
    </source>
</evidence>
<accession>A0A844HAJ1</accession>
<gene>
    <name evidence="1" type="ORF">GL279_13915</name>
</gene>
<dbReference type="AlphaFoldDB" id="A0A844HAJ1"/>
<reference evidence="1 2" key="1">
    <citation type="submission" date="2019-11" db="EMBL/GenBank/DDBJ databases">
        <authorList>
            <person name="Dong K."/>
        </authorList>
    </citation>
    <scope>NUCLEOTIDE SEQUENCE [LARGE SCALE GENOMIC DNA]</scope>
    <source>
        <strain evidence="1 2">JCM 17370</strain>
    </source>
</reference>
<comment type="caution">
    <text evidence="1">The sequence shown here is derived from an EMBL/GenBank/DDBJ whole genome shotgun (WGS) entry which is preliminary data.</text>
</comment>
<dbReference type="RefSeq" id="WP_155065245.1">
    <property type="nucleotide sequence ID" value="NZ_WMIF01000020.1"/>
</dbReference>
<dbReference type="InterPro" id="IPR027417">
    <property type="entry name" value="P-loop_NTPase"/>
</dbReference>
<sequence length="283" mass="31332">MAETPSEAKARAPRQLLNPRTVRRLRIYSGRTRAMAGGLRHPCLFLHLPKCGGTSLSEALYSTVPLHKTVAVLDAVSTRRAAAIMAFDRDQEALCHEDLEHGHLTFALREQLMLAHMAAGAQLIHGHVLYSPLARRHFGERYRIVSLMREPVSRALSNFAMMAGNGYCSPDVEAWLDGPIGRSHATVFLRYLGGQNVVSAAEEPEVLTRALSRLEDISVMGFLDDLPGFLNRFADTFGTKPQVHRYNQAAWPRITLTAGQRARLEAACAADTAIYEAARRKFA</sequence>
<dbReference type="Proteomes" id="UP000442533">
    <property type="component" value="Unassembled WGS sequence"/>
</dbReference>
<organism evidence="1 2">
    <name type="scientific">Paracoccus limosus</name>
    <dbReference type="NCBI Taxonomy" id="913252"/>
    <lineage>
        <taxon>Bacteria</taxon>
        <taxon>Pseudomonadati</taxon>
        <taxon>Pseudomonadota</taxon>
        <taxon>Alphaproteobacteria</taxon>
        <taxon>Rhodobacterales</taxon>
        <taxon>Paracoccaceae</taxon>
        <taxon>Paracoccus</taxon>
    </lineage>
</organism>
<evidence type="ECO:0008006" key="3">
    <source>
        <dbReference type="Google" id="ProtNLM"/>
    </source>
</evidence>
<dbReference type="OrthoDB" id="7992362at2"/>
<dbReference type="EMBL" id="WMIF01000020">
    <property type="protein sequence ID" value="MTH35698.1"/>
    <property type="molecule type" value="Genomic_DNA"/>
</dbReference>